<dbReference type="SUPFAM" id="SSF52317">
    <property type="entry name" value="Class I glutamine amidotransferase-like"/>
    <property type="match status" value="1"/>
</dbReference>
<keyword evidence="2" id="KW-0436">Ligase</keyword>
<dbReference type="Gene3D" id="3.40.50.880">
    <property type="match status" value="1"/>
</dbReference>
<dbReference type="Pfam" id="PF01656">
    <property type="entry name" value="CbiA"/>
    <property type="match status" value="1"/>
</dbReference>
<evidence type="ECO:0000256" key="5">
    <source>
        <dbReference type="ARBA" id="ARBA00022842"/>
    </source>
</evidence>
<keyword evidence="5" id="KW-0460">Magnesium</keyword>
<feature type="domain" description="CobQ/CobB/MinD/ParA nucleotide binding" evidence="7">
    <location>
        <begin position="4"/>
        <end position="192"/>
    </location>
</feature>
<organism evidence="9 10">
    <name type="scientific">Candidatus Faecalibacterium faecipullorum</name>
    <dbReference type="NCBI Taxonomy" id="2838578"/>
    <lineage>
        <taxon>Bacteria</taxon>
        <taxon>Bacillati</taxon>
        <taxon>Bacillota</taxon>
        <taxon>Clostridia</taxon>
        <taxon>Eubacteriales</taxon>
        <taxon>Oscillospiraceae</taxon>
        <taxon>Faecalibacterium</taxon>
    </lineage>
</organism>
<dbReference type="Proteomes" id="UP000824211">
    <property type="component" value="Unassembled WGS sequence"/>
</dbReference>
<protein>
    <submittedName>
        <fullName evidence="9">Cobyrinate a,c-diamide synthase</fullName>
    </submittedName>
</protein>
<dbReference type="AlphaFoldDB" id="A0A9D2MEL0"/>
<dbReference type="GO" id="GO:0042242">
    <property type="term" value="F:cobyrinic acid a,c-diamide synthase activity"/>
    <property type="evidence" value="ECO:0007669"/>
    <property type="project" value="InterPro"/>
</dbReference>
<accession>A0A9D2MEL0</accession>
<dbReference type="InterPro" id="IPR027417">
    <property type="entry name" value="P-loop_NTPase"/>
</dbReference>
<dbReference type="EMBL" id="DWXX01000068">
    <property type="protein sequence ID" value="HJB58759.1"/>
    <property type="molecule type" value="Genomic_DNA"/>
</dbReference>
<evidence type="ECO:0000313" key="9">
    <source>
        <dbReference type="EMBL" id="HJB58759.1"/>
    </source>
</evidence>
<dbReference type="InterPro" id="IPR029062">
    <property type="entry name" value="Class_I_gatase-like"/>
</dbReference>
<evidence type="ECO:0000259" key="7">
    <source>
        <dbReference type="Pfam" id="PF01656"/>
    </source>
</evidence>
<comment type="caution">
    <text evidence="9">The sequence shown here is derived from an EMBL/GenBank/DDBJ whole genome shotgun (WGS) entry which is preliminary data.</text>
</comment>
<name>A0A9D2MEL0_9FIRM</name>
<evidence type="ECO:0000256" key="3">
    <source>
        <dbReference type="ARBA" id="ARBA00022741"/>
    </source>
</evidence>
<evidence type="ECO:0000259" key="8">
    <source>
        <dbReference type="Pfam" id="PF07685"/>
    </source>
</evidence>
<keyword evidence="6" id="KW-0315">Glutamine amidotransferase</keyword>
<evidence type="ECO:0000256" key="2">
    <source>
        <dbReference type="ARBA" id="ARBA00022598"/>
    </source>
</evidence>
<keyword evidence="4" id="KW-0067">ATP-binding</keyword>
<dbReference type="SUPFAM" id="SSF52540">
    <property type="entry name" value="P-loop containing nucleoside triphosphate hydrolases"/>
    <property type="match status" value="1"/>
</dbReference>
<dbReference type="Pfam" id="PF07685">
    <property type="entry name" value="GATase_3"/>
    <property type="match status" value="1"/>
</dbReference>
<dbReference type="InterPro" id="IPR004484">
    <property type="entry name" value="CbiA/CobB_synth"/>
</dbReference>
<evidence type="ECO:0000256" key="6">
    <source>
        <dbReference type="ARBA" id="ARBA00022962"/>
    </source>
</evidence>
<comment type="cofactor">
    <cofactor evidence="1">
        <name>Mg(2+)</name>
        <dbReference type="ChEBI" id="CHEBI:18420"/>
    </cofactor>
</comment>
<dbReference type="Gene3D" id="3.40.50.300">
    <property type="entry name" value="P-loop containing nucleotide triphosphate hydrolases"/>
    <property type="match status" value="1"/>
</dbReference>
<dbReference type="PANTHER" id="PTHR43873:SF1">
    <property type="entry name" value="COBYRINATE A,C-DIAMIDE SYNTHASE"/>
    <property type="match status" value="1"/>
</dbReference>
<dbReference type="NCBIfam" id="TIGR00379">
    <property type="entry name" value="cobB"/>
    <property type="match status" value="1"/>
</dbReference>
<proteinExistence type="predicted"/>
<gene>
    <name evidence="9" type="ORF">H9771_03715</name>
</gene>
<evidence type="ECO:0000256" key="4">
    <source>
        <dbReference type="ARBA" id="ARBA00022840"/>
    </source>
</evidence>
<dbReference type="PANTHER" id="PTHR43873">
    <property type="entry name" value="COBYRINATE A,C-DIAMIDE SYNTHASE"/>
    <property type="match status" value="1"/>
</dbReference>
<feature type="domain" description="CobB/CobQ-like glutamine amidotransferase" evidence="8">
    <location>
        <begin position="247"/>
        <end position="399"/>
    </location>
</feature>
<evidence type="ECO:0000256" key="1">
    <source>
        <dbReference type="ARBA" id="ARBA00001946"/>
    </source>
</evidence>
<evidence type="ECO:0000313" key="10">
    <source>
        <dbReference type="Proteomes" id="UP000824211"/>
    </source>
</evidence>
<dbReference type="NCBIfam" id="NF002204">
    <property type="entry name" value="PRK01077.1"/>
    <property type="match status" value="1"/>
</dbReference>
<dbReference type="InterPro" id="IPR011698">
    <property type="entry name" value="GATase_3"/>
</dbReference>
<sequence>MPQIMAAAPASGSGKTTAACALLRALQRRGLTPCAFKCGPDYIDPMFHRAVVGAESCNLDLYLAPPERVRALYAAHLAGHGAAVVEAAMGYYDGAALTDAASAWQVAETLGLPVLLVVRPGGASLTLAAQIRGLAAFRAGSCADSHIAAVLLNDCSPAYAGRLAPLLERETGLPVIGCLPRVEGTRLPSRHLGLYTADEVADLAQRVDALADALEANADLGRLLALCRRPAPAPPAPAAPPPVKAYIAVARDRAFCFCYPESLDALRAAGAECVFFSPLADGGLPDAGGLYLPGGYPELFAEALSRNAPMRRAVAAAVAAGMPTVAECGGLLYLGQTLADEGGRPWPMAGALPGAGAKAGRLVRFGYTELEAEGDSLLFRKGERVPAHEFHHWDSTAPGAAFAARKPDGRAWRCGYAGRSLYAGFPHLYFAGRPALAERFAAAAARWEKEKETDRKEGSHAAF</sequence>
<reference evidence="9" key="2">
    <citation type="submission" date="2021-04" db="EMBL/GenBank/DDBJ databases">
        <authorList>
            <person name="Gilroy R."/>
        </authorList>
    </citation>
    <scope>NUCLEOTIDE SEQUENCE</scope>
    <source>
        <strain evidence="9">ChiHjej9B8-13557</strain>
    </source>
</reference>
<keyword evidence="3" id="KW-0547">Nucleotide-binding</keyword>
<dbReference type="PROSITE" id="PS51274">
    <property type="entry name" value="GATASE_COBBQ"/>
    <property type="match status" value="1"/>
</dbReference>
<dbReference type="GO" id="GO:0005524">
    <property type="term" value="F:ATP binding"/>
    <property type="evidence" value="ECO:0007669"/>
    <property type="project" value="UniProtKB-KW"/>
</dbReference>
<dbReference type="InterPro" id="IPR002586">
    <property type="entry name" value="CobQ/CobB/MinD/ParA_Nub-bd_dom"/>
</dbReference>
<reference evidence="9" key="1">
    <citation type="journal article" date="2021" name="PeerJ">
        <title>Extensive microbial diversity within the chicken gut microbiome revealed by metagenomics and culture.</title>
        <authorList>
            <person name="Gilroy R."/>
            <person name="Ravi A."/>
            <person name="Getino M."/>
            <person name="Pursley I."/>
            <person name="Horton D.L."/>
            <person name="Alikhan N.F."/>
            <person name="Baker D."/>
            <person name="Gharbi K."/>
            <person name="Hall N."/>
            <person name="Watson M."/>
            <person name="Adriaenssens E.M."/>
            <person name="Foster-Nyarko E."/>
            <person name="Jarju S."/>
            <person name="Secka A."/>
            <person name="Antonio M."/>
            <person name="Oren A."/>
            <person name="Chaudhuri R.R."/>
            <person name="La Ragione R."/>
            <person name="Hildebrand F."/>
            <person name="Pallen M.J."/>
        </authorList>
    </citation>
    <scope>NUCLEOTIDE SEQUENCE</scope>
    <source>
        <strain evidence="9">ChiHjej9B8-13557</strain>
    </source>
</reference>
<dbReference type="CDD" id="cd03130">
    <property type="entry name" value="GATase1_CobB"/>
    <property type="match status" value="1"/>
</dbReference>